<keyword evidence="1" id="KW-0862">Zinc</keyword>
<feature type="compositionally biased region" description="Polar residues" evidence="2">
    <location>
        <begin position="118"/>
        <end position="138"/>
    </location>
</feature>
<name>A0A9W5WUH6_BABOV</name>
<dbReference type="GO" id="GO:0061630">
    <property type="term" value="F:ubiquitin protein ligase activity"/>
    <property type="evidence" value="ECO:0007669"/>
    <property type="project" value="InterPro"/>
</dbReference>
<dbReference type="InterPro" id="IPR039577">
    <property type="entry name" value="Rad18"/>
</dbReference>
<dbReference type="GO" id="GO:0097505">
    <property type="term" value="C:Rad6-Rad18 complex"/>
    <property type="evidence" value="ECO:0007669"/>
    <property type="project" value="TreeGrafter"/>
</dbReference>
<dbReference type="GO" id="GO:0006513">
    <property type="term" value="P:protein monoubiquitination"/>
    <property type="evidence" value="ECO:0007669"/>
    <property type="project" value="InterPro"/>
</dbReference>
<evidence type="ECO:0000259" key="4">
    <source>
        <dbReference type="PROSITE" id="PS50158"/>
    </source>
</evidence>
<dbReference type="SUPFAM" id="SSF57850">
    <property type="entry name" value="RING/U-box"/>
    <property type="match status" value="1"/>
</dbReference>
<dbReference type="AlphaFoldDB" id="A0A9W5WUH6"/>
<dbReference type="InterPro" id="IPR013083">
    <property type="entry name" value="Znf_RING/FYVE/PHD"/>
</dbReference>
<keyword evidence="1" id="KW-0479">Metal-binding</keyword>
<dbReference type="GO" id="GO:0008270">
    <property type="term" value="F:zinc ion binding"/>
    <property type="evidence" value="ECO:0007669"/>
    <property type="project" value="UniProtKB-KW"/>
</dbReference>
<keyword evidence="1" id="KW-0863">Zinc-finger</keyword>
<dbReference type="GO" id="GO:0006301">
    <property type="term" value="P:DNA damage tolerance"/>
    <property type="evidence" value="ECO:0007669"/>
    <property type="project" value="InterPro"/>
</dbReference>
<comment type="caution">
    <text evidence="5">The sequence shown here is derived from an EMBL/GenBank/DDBJ whole genome shotgun (WGS) entry which is preliminary data.</text>
</comment>
<dbReference type="OrthoDB" id="106784at2759"/>
<keyword evidence="6" id="KW-1185">Reference proteome</keyword>
<protein>
    <submittedName>
        <fullName evidence="5">Zinc C3HC4 type RING finger protein, putative</fullName>
    </submittedName>
</protein>
<dbReference type="PROSITE" id="PS50158">
    <property type="entry name" value="ZF_CCHC"/>
    <property type="match status" value="1"/>
</dbReference>
<feature type="region of interest" description="Disordered" evidence="2">
    <location>
        <begin position="118"/>
        <end position="174"/>
    </location>
</feature>
<accession>A0A9W5WUH6</accession>
<dbReference type="Gene3D" id="3.30.40.10">
    <property type="entry name" value="Zinc/RING finger domain, C3HC4 (zinc finger)"/>
    <property type="match status" value="1"/>
</dbReference>
<dbReference type="PANTHER" id="PTHR14134">
    <property type="entry name" value="E3 UBIQUITIN-PROTEIN LIGASE RAD18"/>
    <property type="match status" value="1"/>
</dbReference>
<dbReference type="PANTHER" id="PTHR14134:SF2">
    <property type="entry name" value="E3 UBIQUITIN-PROTEIN LIGASE RAD18"/>
    <property type="match status" value="1"/>
</dbReference>
<evidence type="ECO:0000256" key="2">
    <source>
        <dbReference type="SAM" id="MobiDB-lite"/>
    </source>
</evidence>
<organism evidence="5 6">
    <name type="scientific">Babesia ovis</name>
    <dbReference type="NCBI Taxonomy" id="5869"/>
    <lineage>
        <taxon>Eukaryota</taxon>
        <taxon>Sar</taxon>
        <taxon>Alveolata</taxon>
        <taxon>Apicomplexa</taxon>
        <taxon>Aconoidasida</taxon>
        <taxon>Piroplasmida</taxon>
        <taxon>Babesiidae</taxon>
        <taxon>Babesia</taxon>
    </lineage>
</organism>
<feature type="compositionally biased region" description="Low complexity" evidence="2">
    <location>
        <begin position="145"/>
        <end position="156"/>
    </location>
</feature>
<feature type="domain" description="CCHC-type" evidence="4">
    <location>
        <begin position="321"/>
        <end position="336"/>
    </location>
</feature>
<evidence type="ECO:0000259" key="3">
    <source>
        <dbReference type="PROSITE" id="PS50089"/>
    </source>
</evidence>
<evidence type="ECO:0000313" key="6">
    <source>
        <dbReference type="Proteomes" id="UP001057455"/>
    </source>
</evidence>
<dbReference type="GO" id="GO:0003697">
    <property type="term" value="F:single-stranded DNA binding"/>
    <property type="evidence" value="ECO:0007669"/>
    <property type="project" value="InterPro"/>
</dbReference>
<dbReference type="InterPro" id="IPR001878">
    <property type="entry name" value="Znf_CCHC"/>
</dbReference>
<evidence type="ECO:0000313" key="5">
    <source>
        <dbReference type="EMBL" id="GFE53232.1"/>
    </source>
</evidence>
<feature type="domain" description="RING-type" evidence="3">
    <location>
        <begin position="422"/>
        <end position="466"/>
    </location>
</feature>
<gene>
    <name evidence="5" type="ORF">BaOVIS_006360</name>
</gene>
<evidence type="ECO:0000256" key="1">
    <source>
        <dbReference type="PROSITE-ProRule" id="PRU00047"/>
    </source>
</evidence>
<dbReference type="InterPro" id="IPR001841">
    <property type="entry name" value="Znf_RING"/>
</dbReference>
<dbReference type="Proteomes" id="UP001057455">
    <property type="component" value="Unassembled WGS sequence"/>
</dbReference>
<dbReference type="EMBL" id="BLIY01000006">
    <property type="protein sequence ID" value="GFE53232.1"/>
    <property type="molecule type" value="Genomic_DNA"/>
</dbReference>
<dbReference type="Gene3D" id="4.10.60.10">
    <property type="entry name" value="Zinc finger, CCHC-type"/>
    <property type="match status" value="1"/>
</dbReference>
<sequence>MTHSLQWKLKGTNVPYTTSRLVTLPCSVKDAQQKLKEECGLQHVSAIEYVLYLASNDSEVLPGGYQLEPPCKVLVSRCKSSEAQKLMEEAEKTKSLDAAQTSKATLTSTQLVNSTLPVKTTQSSVSAQPVTSTSQRKSIPNVKLSSSVDDASTAVSHEPTAPASEDNTSENDDANIYNHLYDDFYEGSEGHSANVNSANEANTADTEHHADDTVSGNQDVYSVDDPSTMASDDQTLLSMPVEETEVLDSDEDSRIQAVMQQRDYYGGDNQDTLSRRYYRNRATTAADADRGSTKAQRTPVPIKIHPDTTQDAVPVDNNYICHMCGQRGHHIKNCTQPEGKRIHKKIRPATGIPVDFLQVINEDDINNYDEVYHLKTGQFAVMKDMSKVSGGAFFTKSADQRIQSQLGLTESSSKSMVRGLRCSVCNNFFNNPVTTMCCGESFCLDCVVGTRASANLSHVYSCPRCRADLRFSDLQTNTSLKNTIEALVLRKDEILNHVGSSQSLKRDGPSHCTIEVDPMFLKRQKTLSMSYLSRIRPGIKH</sequence>
<dbReference type="GO" id="GO:0005634">
    <property type="term" value="C:nucleus"/>
    <property type="evidence" value="ECO:0007669"/>
    <property type="project" value="TreeGrafter"/>
</dbReference>
<proteinExistence type="predicted"/>
<dbReference type="PROSITE" id="PS50089">
    <property type="entry name" value="ZF_RING_2"/>
    <property type="match status" value="1"/>
</dbReference>
<reference evidence="5" key="1">
    <citation type="submission" date="2019-12" db="EMBL/GenBank/DDBJ databases">
        <title>Genome sequence of Babesia ovis.</title>
        <authorList>
            <person name="Yamagishi J."/>
            <person name="Sevinc F."/>
            <person name="Xuan X."/>
        </authorList>
    </citation>
    <scope>NUCLEOTIDE SEQUENCE</scope>
    <source>
        <strain evidence="5">Selcuk</strain>
    </source>
</reference>